<proteinExistence type="predicted"/>
<gene>
    <name evidence="1" type="ORF">I7I52_11172</name>
</gene>
<sequence>MGTWTSSCISHSALSSFASRRVRVASEYAVVWSRCSKNRAGPRQGS</sequence>
<evidence type="ECO:0000313" key="2">
    <source>
        <dbReference type="Proteomes" id="UP000670092"/>
    </source>
</evidence>
<protein>
    <submittedName>
        <fullName evidence="1">Uncharacterized protein</fullName>
    </submittedName>
</protein>
<comment type="caution">
    <text evidence="1">The sequence shown here is derived from an EMBL/GenBank/DDBJ whole genome shotgun (WGS) entry which is preliminary data.</text>
</comment>
<dbReference type="EMBL" id="JAEVHI010000007">
    <property type="protein sequence ID" value="KAG5287406.1"/>
    <property type="molecule type" value="Genomic_DNA"/>
</dbReference>
<dbReference type="AlphaFoldDB" id="A0A8H7Y9W9"/>
<accession>A0A8H7Y9W9</accession>
<dbReference type="Proteomes" id="UP000670092">
    <property type="component" value="Unassembled WGS sequence"/>
</dbReference>
<organism evidence="1 2">
    <name type="scientific">Ajellomyces capsulatus</name>
    <name type="common">Darling's disease fungus</name>
    <name type="synonym">Histoplasma capsulatum</name>
    <dbReference type="NCBI Taxonomy" id="5037"/>
    <lineage>
        <taxon>Eukaryota</taxon>
        <taxon>Fungi</taxon>
        <taxon>Dikarya</taxon>
        <taxon>Ascomycota</taxon>
        <taxon>Pezizomycotina</taxon>
        <taxon>Eurotiomycetes</taxon>
        <taxon>Eurotiomycetidae</taxon>
        <taxon>Onygenales</taxon>
        <taxon>Ajellomycetaceae</taxon>
        <taxon>Histoplasma</taxon>
    </lineage>
</organism>
<reference evidence="1 2" key="1">
    <citation type="submission" date="2021-01" db="EMBL/GenBank/DDBJ databases">
        <title>Chromosome-level genome assembly of a human fungal pathogen reveals clustering of transcriptionally co-regulated genes.</title>
        <authorList>
            <person name="Voorhies M."/>
            <person name="Cohen S."/>
            <person name="Shea T.P."/>
            <person name="Petrus S."/>
            <person name="Munoz J.F."/>
            <person name="Poplawski S."/>
            <person name="Goldman W.E."/>
            <person name="Michael T."/>
            <person name="Cuomo C.A."/>
            <person name="Sil A."/>
            <person name="Beyhan S."/>
        </authorList>
    </citation>
    <scope>NUCLEOTIDE SEQUENCE [LARGE SCALE GENOMIC DNA]</scope>
    <source>
        <strain evidence="1 2">G184AR</strain>
    </source>
</reference>
<dbReference type="VEuPathDB" id="FungiDB:I7I52_11172"/>
<evidence type="ECO:0000313" key="1">
    <source>
        <dbReference type="EMBL" id="KAG5287406.1"/>
    </source>
</evidence>
<name>A0A8H7Y9W9_AJECA</name>